<reference evidence="1" key="1">
    <citation type="submission" date="2019-01" db="EMBL/GenBank/DDBJ databases">
        <title>Colletotrichum abscissum LGMF1257.</title>
        <authorList>
            <person name="Baroncelli R."/>
        </authorList>
    </citation>
    <scope>NUCLEOTIDE SEQUENCE</scope>
    <source>
        <strain evidence="1">Ca142</strain>
    </source>
</reference>
<keyword evidence="2" id="KW-1185">Reference proteome</keyword>
<dbReference type="Proteomes" id="UP001056436">
    <property type="component" value="Unassembled WGS sequence"/>
</dbReference>
<comment type="caution">
    <text evidence="1">The sequence shown here is derived from an EMBL/GenBank/DDBJ whole genome shotgun (WGS) entry which is preliminary data.</text>
</comment>
<dbReference type="OrthoDB" id="10459483at2759"/>
<gene>
    <name evidence="1" type="ORF">CABS02_02070</name>
</gene>
<protein>
    <submittedName>
        <fullName evidence="1">Uncharacterized protein</fullName>
    </submittedName>
</protein>
<proteinExistence type="predicted"/>
<dbReference type="AlphaFoldDB" id="A0A9P9XQ26"/>
<name>A0A9P9XQ26_9PEZI</name>
<evidence type="ECO:0000313" key="2">
    <source>
        <dbReference type="Proteomes" id="UP001056436"/>
    </source>
</evidence>
<accession>A0A9P9XQ26</accession>
<sequence>MKQIGFATAWALDPSRLPPTVSFFCALLQKFGQESTNVSQTKPKRGHERHCSFGPPLYVPLFICKVLWGICWYTKNSVTKERELERKK</sequence>
<evidence type="ECO:0000313" key="1">
    <source>
        <dbReference type="EMBL" id="KAI3557888.1"/>
    </source>
</evidence>
<organism evidence="1 2">
    <name type="scientific">Colletotrichum abscissum</name>
    <dbReference type="NCBI Taxonomy" id="1671311"/>
    <lineage>
        <taxon>Eukaryota</taxon>
        <taxon>Fungi</taxon>
        <taxon>Dikarya</taxon>
        <taxon>Ascomycota</taxon>
        <taxon>Pezizomycotina</taxon>
        <taxon>Sordariomycetes</taxon>
        <taxon>Hypocreomycetidae</taxon>
        <taxon>Glomerellales</taxon>
        <taxon>Glomerellaceae</taxon>
        <taxon>Colletotrichum</taxon>
        <taxon>Colletotrichum acutatum species complex</taxon>
    </lineage>
</organism>
<dbReference type="EMBL" id="SDAQ01000006">
    <property type="protein sequence ID" value="KAI3557888.1"/>
    <property type="molecule type" value="Genomic_DNA"/>
</dbReference>